<name>A0AAE1S8C4_9SOLA</name>
<organism evidence="1 2">
    <name type="scientific">Anisodus tanguticus</name>
    <dbReference type="NCBI Taxonomy" id="243964"/>
    <lineage>
        <taxon>Eukaryota</taxon>
        <taxon>Viridiplantae</taxon>
        <taxon>Streptophyta</taxon>
        <taxon>Embryophyta</taxon>
        <taxon>Tracheophyta</taxon>
        <taxon>Spermatophyta</taxon>
        <taxon>Magnoliopsida</taxon>
        <taxon>eudicotyledons</taxon>
        <taxon>Gunneridae</taxon>
        <taxon>Pentapetalae</taxon>
        <taxon>asterids</taxon>
        <taxon>lamiids</taxon>
        <taxon>Solanales</taxon>
        <taxon>Solanaceae</taxon>
        <taxon>Solanoideae</taxon>
        <taxon>Hyoscyameae</taxon>
        <taxon>Anisodus</taxon>
    </lineage>
</organism>
<reference evidence="1" key="1">
    <citation type="submission" date="2023-12" db="EMBL/GenBank/DDBJ databases">
        <title>Genome assembly of Anisodus tanguticus.</title>
        <authorList>
            <person name="Wang Y.-J."/>
        </authorList>
    </citation>
    <scope>NUCLEOTIDE SEQUENCE</scope>
    <source>
        <strain evidence="1">KB-2021</strain>
        <tissue evidence="1">Leaf</tissue>
    </source>
</reference>
<accession>A0AAE1S8C4</accession>
<evidence type="ECO:0000313" key="1">
    <source>
        <dbReference type="EMBL" id="KAK4364311.1"/>
    </source>
</evidence>
<evidence type="ECO:0000313" key="2">
    <source>
        <dbReference type="Proteomes" id="UP001291623"/>
    </source>
</evidence>
<gene>
    <name evidence="1" type="ORF">RND71_015669</name>
</gene>
<sequence>MKEGEGDATLPMEFEPYTSIVEAPLDSTTQTRNTNGVDWQEKVYQNIKSMMKMIRVAHLQQILLEPRAGLRDPMRNFGAEGYMDFAGPP</sequence>
<comment type="caution">
    <text evidence="1">The sequence shown here is derived from an EMBL/GenBank/DDBJ whole genome shotgun (WGS) entry which is preliminary data.</text>
</comment>
<proteinExistence type="predicted"/>
<dbReference type="Proteomes" id="UP001291623">
    <property type="component" value="Unassembled WGS sequence"/>
</dbReference>
<keyword evidence="2" id="KW-1185">Reference proteome</keyword>
<protein>
    <submittedName>
        <fullName evidence="1">Uncharacterized protein</fullName>
    </submittedName>
</protein>
<dbReference type="AlphaFoldDB" id="A0AAE1S8C4"/>
<dbReference type="EMBL" id="JAVYJV010000008">
    <property type="protein sequence ID" value="KAK4364311.1"/>
    <property type="molecule type" value="Genomic_DNA"/>
</dbReference>